<sequence length="217" mass="24890">MRNRTLLNGFMFISTMLMINNSFAETVSLEYKGFYDRLKQVNKQNFPLVELAFSVPMTPDCMIKSGSITTEKEQYPLTYTKQQRIFIPYDAQLKSDRALVNIHVIGDASKCAIAMQVRAKEAKQSYTQTELLALTADMNRLLDGLQGFPMKYFRNPINGLTFEFDKMQNDNEKVKLVIDNVESMVSETYPLTLEKINQLQQISFSQKPDIVSPLVTK</sequence>
<evidence type="ECO:0000256" key="1">
    <source>
        <dbReference type="SAM" id="SignalP"/>
    </source>
</evidence>
<proteinExistence type="predicted"/>
<feature type="chain" id="PRO_5021485735" evidence="1">
    <location>
        <begin position="25"/>
        <end position="217"/>
    </location>
</feature>
<organism evidence="2 3">
    <name type="scientific">Shewanella polaris</name>
    <dbReference type="NCBI Taxonomy" id="2588449"/>
    <lineage>
        <taxon>Bacteria</taxon>
        <taxon>Pseudomonadati</taxon>
        <taxon>Pseudomonadota</taxon>
        <taxon>Gammaproteobacteria</taxon>
        <taxon>Alteromonadales</taxon>
        <taxon>Shewanellaceae</taxon>
        <taxon>Shewanella</taxon>
    </lineage>
</organism>
<evidence type="ECO:0000313" key="2">
    <source>
        <dbReference type="EMBL" id="QDE31247.1"/>
    </source>
</evidence>
<dbReference type="KEGG" id="spol:FH971_09815"/>
<keyword evidence="1" id="KW-0732">Signal</keyword>
<name>A0A4Y5YF51_9GAMM</name>
<protein>
    <submittedName>
        <fullName evidence="2">DUF2987 domain-containing protein</fullName>
    </submittedName>
</protein>
<dbReference type="Pfam" id="PF11205">
    <property type="entry name" value="DUF2987"/>
    <property type="match status" value="1"/>
</dbReference>
<dbReference type="Proteomes" id="UP000319809">
    <property type="component" value="Chromosome"/>
</dbReference>
<dbReference type="EMBL" id="CP041036">
    <property type="protein sequence ID" value="QDE31247.1"/>
    <property type="molecule type" value="Genomic_DNA"/>
</dbReference>
<dbReference type="AlphaFoldDB" id="A0A4Y5YF51"/>
<dbReference type="RefSeq" id="WP_137227128.1">
    <property type="nucleotide sequence ID" value="NZ_CP041036.1"/>
</dbReference>
<keyword evidence="3" id="KW-1185">Reference proteome</keyword>
<gene>
    <name evidence="2" type="ORF">FH971_09815</name>
</gene>
<evidence type="ECO:0000313" key="3">
    <source>
        <dbReference type="Proteomes" id="UP000319809"/>
    </source>
</evidence>
<feature type="signal peptide" evidence="1">
    <location>
        <begin position="1"/>
        <end position="24"/>
    </location>
</feature>
<reference evidence="2 3" key="1">
    <citation type="submission" date="2019-06" db="EMBL/GenBank/DDBJ databases">
        <title>The genome of Shewanella sp. SM1901.</title>
        <authorList>
            <person name="Cha Q."/>
        </authorList>
    </citation>
    <scope>NUCLEOTIDE SEQUENCE [LARGE SCALE GENOMIC DNA]</scope>
    <source>
        <strain evidence="2 3">SM1901</strain>
    </source>
</reference>
<dbReference type="InterPro" id="IPR021370">
    <property type="entry name" value="DUF2987"/>
</dbReference>
<accession>A0A4Y5YF51</accession>